<name>A0AAE3YVG1_9ACTN</name>
<keyword evidence="2" id="KW-1185">Reference proteome</keyword>
<accession>A0AAE3YVG1</accession>
<dbReference type="AlphaFoldDB" id="A0AAE3YVG1"/>
<evidence type="ECO:0000313" key="2">
    <source>
        <dbReference type="Proteomes" id="UP001183643"/>
    </source>
</evidence>
<evidence type="ECO:0000313" key="1">
    <source>
        <dbReference type="EMBL" id="MDR7280415.1"/>
    </source>
</evidence>
<gene>
    <name evidence="1" type="ORF">J2S41_007193</name>
</gene>
<dbReference type="RefSeq" id="WP_310374763.1">
    <property type="nucleotide sequence ID" value="NZ_JAVDYB010000001.1"/>
</dbReference>
<dbReference type="EMBL" id="JAVDYB010000001">
    <property type="protein sequence ID" value="MDR7280415.1"/>
    <property type="molecule type" value="Genomic_DNA"/>
</dbReference>
<reference evidence="1" key="1">
    <citation type="submission" date="2023-07" db="EMBL/GenBank/DDBJ databases">
        <title>Sequencing the genomes of 1000 actinobacteria strains.</title>
        <authorList>
            <person name="Klenk H.-P."/>
        </authorList>
    </citation>
    <scope>NUCLEOTIDE SEQUENCE</scope>
    <source>
        <strain evidence="1">DSM 44707</strain>
    </source>
</reference>
<comment type="caution">
    <text evidence="1">The sequence shown here is derived from an EMBL/GenBank/DDBJ whole genome shotgun (WGS) entry which is preliminary data.</text>
</comment>
<sequence length="289" mass="30840">MTGSVSTVASGLVGLAGAGGAAAIGLAVLRRPRPYLPGSHALLDPDRRDPLGEALRRGYGSASIPIQAGPDGGPLVRGRPVGHLLLRPLLDRARRRGGRVHHGPTPPFGLVLEVSSAVPVRDLLGCLHEEVAPHAGLVTRCVDGRVVPGAITVLVSGPPEVRDVLAADPGRHIFADGTFDDLGVAEVPASLVPMVSEHWSWRFGWDGEEPIAAEERYLLHDLVRRAHEDGRRVRLFGAPRRTRRIRAACWAELAAAGVDLIGDADLAGLARYLRTARRPRRPVVPPRST</sequence>
<organism evidence="1 2">
    <name type="scientific">Catenuloplanes atrovinosus</name>
    <dbReference type="NCBI Taxonomy" id="137266"/>
    <lineage>
        <taxon>Bacteria</taxon>
        <taxon>Bacillati</taxon>
        <taxon>Actinomycetota</taxon>
        <taxon>Actinomycetes</taxon>
        <taxon>Micromonosporales</taxon>
        <taxon>Micromonosporaceae</taxon>
        <taxon>Catenuloplanes</taxon>
    </lineage>
</organism>
<dbReference type="Proteomes" id="UP001183643">
    <property type="component" value="Unassembled WGS sequence"/>
</dbReference>
<protein>
    <submittedName>
        <fullName evidence="1">Uncharacterized protein</fullName>
    </submittedName>
</protein>
<proteinExistence type="predicted"/>